<dbReference type="Gene3D" id="1.25.40.10">
    <property type="entry name" value="Tetratricopeptide repeat domain"/>
    <property type="match status" value="1"/>
</dbReference>
<dbReference type="Proteomes" id="UP000774326">
    <property type="component" value="Unassembled WGS sequence"/>
</dbReference>
<gene>
    <name evidence="4" type="ORF">WICPIJ_003353</name>
</gene>
<dbReference type="GO" id="GO:0101031">
    <property type="term" value="C:protein folding chaperone complex"/>
    <property type="evidence" value="ECO:0007669"/>
    <property type="project" value="TreeGrafter"/>
</dbReference>
<evidence type="ECO:0008006" key="6">
    <source>
        <dbReference type="Google" id="ProtNLM"/>
    </source>
</evidence>
<dbReference type="SUPFAM" id="SSF48452">
    <property type="entry name" value="TPR-like"/>
    <property type="match status" value="1"/>
</dbReference>
<name>A0A9P8TNY4_WICPI</name>
<dbReference type="OrthoDB" id="10250354at2759"/>
<keyword evidence="1 2" id="KW-0802">TPR repeat</keyword>
<organism evidence="4 5">
    <name type="scientific">Wickerhamomyces pijperi</name>
    <name type="common">Yeast</name>
    <name type="synonym">Pichia pijperi</name>
    <dbReference type="NCBI Taxonomy" id="599730"/>
    <lineage>
        <taxon>Eukaryota</taxon>
        <taxon>Fungi</taxon>
        <taxon>Dikarya</taxon>
        <taxon>Ascomycota</taxon>
        <taxon>Saccharomycotina</taxon>
        <taxon>Saccharomycetes</taxon>
        <taxon>Phaffomycetales</taxon>
        <taxon>Wickerhamomycetaceae</taxon>
        <taxon>Wickerhamomyces</taxon>
    </lineage>
</organism>
<reference evidence="4" key="2">
    <citation type="submission" date="2021-01" db="EMBL/GenBank/DDBJ databases">
        <authorList>
            <person name="Schikora-Tamarit M.A."/>
        </authorList>
    </citation>
    <scope>NUCLEOTIDE SEQUENCE</scope>
    <source>
        <strain evidence="4">CBS2887</strain>
    </source>
</reference>
<dbReference type="InterPro" id="IPR051966">
    <property type="entry name" value="RPAP3"/>
</dbReference>
<dbReference type="PANTHER" id="PTHR46423">
    <property type="entry name" value="RNA POLYMERASE II-ASSOCIATED PROTEIN 3"/>
    <property type="match status" value="1"/>
</dbReference>
<dbReference type="Pfam" id="PF13181">
    <property type="entry name" value="TPR_8"/>
    <property type="match status" value="1"/>
</dbReference>
<dbReference type="PANTHER" id="PTHR46423:SF1">
    <property type="entry name" value="RNA POLYMERASE II-ASSOCIATED PROTEIN 3"/>
    <property type="match status" value="1"/>
</dbReference>
<dbReference type="InterPro" id="IPR019734">
    <property type="entry name" value="TPR_rpt"/>
</dbReference>
<keyword evidence="5" id="KW-1185">Reference proteome</keyword>
<dbReference type="InterPro" id="IPR011990">
    <property type="entry name" value="TPR-like_helical_dom_sf"/>
</dbReference>
<dbReference type="PROSITE" id="PS50005">
    <property type="entry name" value="TPR"/>
    <property type="match status" value="2"/>
</dbReference>
<dbReference type="AlphaFoldDB" id="A0A9P8TNY4"/>
<feature type="repeat" description="TPR" evidence="2">
    <location>
        <begin position="74"/>
        <end position="107"/>
    </location>
</feature>
<comment type="caution">
    <text evidence="4">The sequence shown here is derived from an EMBL/GenBank/DDBJ whole genome shotgun (WGS) entry which is preliminary data.</text>
</comment>
<feature type="repeat" description="TPR" evidence="2">
    <location>
        <begin position="2"/>
        <end position="35"/>
    </location>
</feature>
<sequence>MSELLKQRGNDEFKKGNFYKADQLYIEALTISPGNVILYSNRAMTLLKLEKWKDCLLVCEQGLRLDTEDNKTTMKFLWRSGIAYMNLNQFSEARESFKRALSMEVSNKSIQDSLSDLEKREQLFKRSRSEESLLQEKRLKTDDTRLRVPIYEVDKLPDLSSSVEVQDTRYSHGSESRSKGPTISTISSSLATSDSALAKSYPDAPSIYQLSSIIKNFDDFTFNYCFDLPIPLLKKMFAGGSIDISFVNFFLDSICFRLDMDHSDDTLEKSLQLLETLSSSPRFSLAKMLVIPEKVNGIRSKLQNLTRNGNTTIKNRISSVMKLWIN</sequence>
<evidence type="ECO:0000256" key="1">
    <source>
        <dbReference type="ARBA" id="ARBA00022803"/>
    </source>
</evidence>
<proteinExistence type="predicted"/>
<evidence type="ECO:0000313" key="5">
    <source>
        <dbReference type="Proteomes" id="UP000774326"/>
    </source>
</evidence>
<feature type="region of interest" description="Disordered" evidence="3">
    <location>
        <begin position="165"/>
        <end position="184"/>
    </location>
</feature>
<accession>A0A9P8TNY4</accession>
<dbReference type="EMBL" id="JAEUBG010001843">
    <property type="protein sequence ID" value="KAH3685669.1"/>
    <property type="molecule type" value="Genomic_DNA"/>
</dbReference>
<evidence type="ECO:0000313" key="4">
    <source>
        <dbReference type="EMBL" id="KAH3685669.1"/>
    </source>
</evidence>
<feature type="compositionally biased region" description="Basic and acidic residues" evidence="3">
    <location>
        <begin position="166"/>
        <end position="178"/>
    </location>
</feature>
<evidence type="ECO:0000256" key="3">
    <source>
        <dbReference type="SAM" id="MobiDB-lite"/>
    </source>
</evidence>
<dbReference type="SMART" id="SM00028">
    <property type="entry name" value="TPR"/>
    <property type="match status" value="3"/>
</dbReference>
<evidence type="ECO:0000256" key="2">
    <source>
        <dbReference type="PROSITE-ProRule" id="PRU00339"/>
    </source>
</evidence>
<reference evidence="4" key="1">
    <citation type="journal article" date="2021" name="Open Biol.">
        <title>Shared evolutionary footprints suggest mitochondrial oxidative damage underlies multiple complex I losses in fungi.</title>
        <authorList>
            <person name="Schikora-Tamarit M.A."/>
            <person name="Marcet-Houben M."/>
            <person name="Nosek J."/>
            <person name="Gabaldon T."/>
        </authorList>
    </citation>
    <scope>NUCLEOTIDE SEQUENCE</scope>
    <source>
        <strain evidence="4">CBS2887</strain>
    </source>
</reference>
<protein>
    <recommendedName>
        <fullName evidence="6">RNA-polymerase II-associated protein 3-like C-terminal domain-containing protein</fullName>
    </recommendedName>
</protein>